<dbReference type="STRING" id="860235.AOZ06_04185"/>
<gene>
    <name evidence="6" type="ORF">AOZ06_04185</name>
</gene>
<dbReference type="InterPro" id="IPR050090">
    <property type="entry name" value="Tyrosine_recombinase_XerCD"/>
</dbReference>
<evidence type="ECO:0000256" key="1">
    <source>
        <dbReference type="ARBA" id="ARBA00023125"/>
    </source>
</evidence>
<keyword evidence="7" id="KW-1185">Reference proteome</keyword>
<dbReference type="Gene3D" id="1.10.443.10">
    <property type="entry name" value="Intergrase catalytic core"/>
    <property type="match status" value="1"/>
</dbReference>
<dbReference type="OrthoDB" id="9803188at2"/>
<feature type="domain" description="Core-binding (CB)" evidence="5">
    <location>
        <begin position="22"/>
        <end position="121"/>
    </location>
</feature>
<dbReference type="PANTHER" id="PTHR30349:SF81">
    <property type="entry name" value="TYROSINE RECOMBINASE XERC"/>
    <property type="match status" value="1"/>
</dbReference>
<organism evidence="6 7">
    <name type="scientific">Kibdelosporangium phytohabitans</name>
    <dbReference type="NCBI Taxonomy" id="860235"/>
    <lineage>
        <taxon>Bacteria</taxon>
        <taxon>Bacillati</taxon>
        <taxon>Actinomycetota</taxon>
        <taxon>Actinomycetes</taxon>
        <taxon>Pseudonocardiales</taxon>
        <taxon>Pseudonocardiaceae</taxon>
        <taxon>Kibdelosporangium</taxon>
    </lineage>
</organism>
<keyword evidence="1 3" id="KW-0238">DNA-binding</keyword>
<dbReference type="InterPro" id="IPR011010">
    <property type="entry name" value="DNA_brk_join_enz"/>
</dbReference>
<protein>
    <submittedName>
        <fullName evidence="6">Recombinase XerD</fullName>
    </submittedName>
</protein>
<dbReference type="GO" id="GO:0003677">
    <property type="term" value="F:DNA binding"/>
    <property type="evidence" value="ECO:0007669"/>
    <property type="project" value="UniProtKB-UniRule"/>
</dbReference>
<name>A0A0N9HW76_9PSEU</name>
<dbReference type="InterPro" id="IPR013762">
    <property type="entry name" value="Integrase-like_cat_sf"/>
</dbReference>
<evidence type="ECO:0000256" key="2">
    <source>
        <dbReference type="ARBA" id="ARBA00023172"/>
    </source>
</evidence>
<dbReference type="Gene3D" id="1.10.150.130">
    <property type="match status" value="1"/>
</dbReference>
<dbReference type="GO" id="GO:0015074">
    <property type="term" value="P:DNA integration"/>
    <property type="evidence" value="ECO:0007669"/>
    <property type="project" value="InterPro"/>
</dbReference>
<evidence type="ECO:0000259" key="5">
    <source>
        <dbReference type="PROSITE" id="PS51900"/>
    </source>
</evidence>
<dbReference type="Pfam" id="PF00589">
    <property type="entry name" value="Phage_integrase"/>
    <property type="match status" value="1"/>
</dbReference>
<dbReference type="PROSITE" id="PS51898">
    <property type="entry name" value="TYR_RECOMBINASE"/>
    <property type="match status" value="1"/>
</dbReference>
<feature type="domain" description="Tyr recombinase" evidence="4">
    <location>
        <begin position="169"/>
        <end position="370"/>
    </location>
</feature>
<evidence type="ECO:0000313" key="7">
    <source>
        <dbReference type="Proteomes" id="UP000063699"/>
    </source>
</evidence>
<dbReference type="InterPro" id="IPR010998">
    <property type="entry name" value="Integrase_recombinase_N"/>
</dbReference>
<dbReference type="SUPFAM" id="SSF56349">
    <property type="entry name" value="DNA breaking-rejoining enzymes"/>
    <property type="match status" value="1"/>
</dbReference>
<evidence type="ECO:0000256" key="3">
    <source>
        <dbReference type="PROSITE-ProRule" id="PRU01248"/>
    </source>
</evidence>
<dbReference type="PROSITE" id="PS51900">
    <property type="entry name" value="CB"/>
    <property type="match status" value="1"/>
</dbReference>
<keyword evidence="2" id="KW-0233">DNA recombination</keyword>
<proteinExistence type="predicted"/>
<dbReference type="InterPro" id="IPR044068">
    <property type="entry name" value="CB"/>
</dbReference>
<dbReference type="Proteomes" id="UP000063699">
    <property type="component" value="Chromosome"/>
</dbReference>
<evidence type="ECO:0000259" key="4">
    <source>
        <dbReference type="PROSITE" id="PS51898"/>
    </source>
</evidence>
<dbReference type="InterPro" id="IPR002104">
    <property type="entry name" value="Integrase_catalytic"/>
</dbReference>
<sequence>MRAFPVKLPSSERYWTVVDEDYQVVGVADEYLQHLRLGQDAAESTTKAYAESLALYLRWCEQGGRDWRTSADRLGSFVTWLRHTPSDPDSPVSGPGLPEVRGPGRINRVLAAVRGFLRHGVALGIVPPAVLAMLFEISDDRHLPVEARGEDSTLNYVARPRHRLSEPETQVDRASDEEVIALLGACRSARDRFIVMAMSRAGLRRGELCGLRREDIHFVADASGLGCAMTGPHLHVRRRDNVNGAWAKSRRSRAVPVDDLVVLAHDTYSFERDRCRQARDCDFVLVNLFHPPLGMPMRPGAVNELLEGLSRRAGLDRLVHPHQLRHGFASNVLEAGGAVDEAQSLLGHAQVSSTQVYLHPSPERLRAAVERVAVSHTPAGERR</sequence>
<evidence type="ECO:0000313" key="6">
    <source>
        <dbReference type="EMBL" id="ALG06233.1"/>
    </source>
</evidence>
<accession>A0A0N9HW76</accession>
<dbReference type="EMBL" id="CP012752">
    <property type="protein sequence ID" value="ALG06233.1"/>
    <property type="molecule type" value="Genomic_DNA"/>
</dbReference>
<reference evidence="6 7" key="1">
    <citation type="submission" date="2015-07" db="EMBL/GenBank/DDBJ databases">
        <title>Genome sequencing of Kibdelosporangium phytohabitans.</title>
        <authorList>
            <person name="Qin S."/>
            <person name="Xing K."/>
        </authorList>
    </citation>
    <scope>NUCLEOTIDE SEQUENCE [LARGE SCALE GENOMIC DNA]</scope>
    <source>
        <strain evidence="6 7">KLBMP1111</strain>
    </source>
</reference>
<dbReference type="KEGG" id="kphy:AOZ06_04185"/>
<dbReference type="PANTHER" id="PTHR30349">
    <property type="entry name" value="PHAGE INTEGRASE-RELATED"/>
    <property type="match status" value="1"/>
</dbReference>
<dbReference type="GO" id="GO:0006310">
    <property type="term" value="P:DNA recombination"/>
    <property type="evidence" value="ECO:0007669"/>
    <property type="project" value="UniProtKB-KW"/>
</dbReference>
<dbReference type="AlphaFoldDB" id="A0A0N9HW76"/>